<protein>
    <submittedName>
        <fullName evidence="2">(rape) hypothetical protein</fullName>
    </submittedName>
</protein>
<dbReference type="Gene3D" id="3.40.50.300">
    <property type="entry name" value="P-loop containing nucleotide triphosphate hydrolases"/>
    <property type="match status" value="1"/>
</dbReference>
<sequence length="66" mass="7478">MLDQCPNVLGLVSSAMLLSGYGRAWWWMEDAISLARALFVQPTLLLLDEPTNHLNLRAVLSLEEYM</sequence>
<dbReference type="Proteomes" id="UP001295469">
    <property type="component" value="Chromosome A07"/>
</dbReference>
<evidence type="ECO:0000313" key="2">
    <source>
        <dbReference type="EMBL" id="CAF2158130.1"/>
    </source>
</evidence>
<name>A0A816YFR9_BRANA</name>
<accession>A0A816YFR9</accession>
<evidence type="ECO:0000256" key="1">
    <source>
        <dbReference type="ARBA" id="ARBA00022737"/>
    </source>
</evidence>
<proteinExistence type="predicted"/>
<dbReference type="InterPro" id="IPR050611">
    <property type="entry name" value="ABCF"/>
</dbReference>
<reference evidence="2" key="1">
    <citation type="submission" date="2021-01" db="EMBL/GenBank/DDBJ databases">
        <authorList>
            <consortium name="Genoscope - CEA"/>
            <person name="William W."/>
        </authorList>
    </citation>
    <scope>NUCLEOTIDE SEQUENCE</scope>
</reference>
<keyword evidence="1" id="KW-0677">Repeat</keyword>
<dbReference type="InterPro" id="IPR027417">
    <property type="entry name" value="P-loop_NTPase"/>
</dbReference>
<gene>
    <name evidence="2" type="ORF">DARMORV10_A07P06610.1</name>
</gene>
<dbReference type="PANTHER" id="PTHR19211">
    <property type="entry name" value="ATP-BINDING TRANSPORT PROTEIN-RELATED"/>
    <property type="match status" value="1"/>
</dbReference>
<dbReference type="PANTHER" id="PTHR19211:SF14">
    <property type="entry name" value="ATP-BINDING CASSETTE SUB-FAMILY F MEMBER 1"/>
    <property type="match status" value="1"/>
</dbReference>
<organism evidence="2">
    <name type="scientific">Brassica napus</name>
    <name type="common">Rape</name>
    <dbReference type="NCBI Taxonomy" id="3708"/>
    <lineage>
        <taxon>Eukaryota</taxon>
        <taxon>Viridiplantae</taxon>
        <taxon>Streptophyta</taxon>
        <taxon>Embryophyta</taxon>
        <taxon>Tracheophyta</taxon>
        <taxon>Spermatophyta</taxon>
        <taxon>Magnoliopsida</taxon>
        <taxon>eudicotyledons</taxon>
        <taxon>Gunneridae</taxon>
        <taxon>Pentapetalae</taxon>
        <taxon>rosids</taxon>
        <taxon>malvids</taxon>
        <taxon>Brassicales</taxon>
        <taxon>Brassicaceae</taxon>
        <taxon>Brassiceae</taxon>
        <taxon>Brassica</taxon>
    </lineage>
</organism>
<dbReference type="EMBL" id="HG994361">
    <property type="protein sequence ID" value="CAF2158130.1"/>
    <property type="molecule type" value="Genomic_DNA"/>
</dbReference>
<dbReference type="SUPFAM" id="SSF52540">
    <property type="entry name" value="P-loop containing nucleoside triphosphate hydrolases"/>
    <property type="match status" value="1"/>
</dbReference>
<dbReference type="AlphaFoldDB" id="A0A816YFR9"/>